<evidence type="ECO:0000313" key="5">
    <source>
        <dbReference type="EMBL" id="KAF2679830.1"/>
    </source>
</evidence>
<organism evidence="5 6">
    <name type="scientific">Lentithecium fluviatile CBS 122367</name>
    <dbReference type="NCBI Taxonomy" id="1168545"/>
    <lineage>
        <taxon>Eukaryota</taxon>
        <taxon>Fungi</taxon>
        <taxon>Dikarya</taxon>
        <taxon>Ascomycota</taxon>
        <taxon>Pezizomycotina</taxon>
        <taxon>Dothideomycetes</taxon>
        <taxon>Pleosporomycetidae</taxon>
        <taxon>Pleosporales</taxon>
        <taxon>Massarineae</taxon>
        <taxon>Lentitheciaceae</taxon>
        <taxon>Lentithecium</taxon>
    </lineage>
</organism>
<keyword evidence="6" id="KW-1185">Reference proteome</keyword>
<evidence type="ECO:0000259" key="4">
    <source>
        <dbReference type="Pfam" id="PF00891"/>
    </source>
</evidence>
<reference evidence="5" key="1">
    <citation type="journal article" date="2020" name="Stud. Mycol.">
        <title>101 Dothideomycetes genomes: a test case for predicting lifestyles and emergence of pathogens.</title>
        <authorList>
            <person name="Haridas S."/>
            <person name="Albert R."/>
            <person name="Binder M."/>
            <person name="Bloem J."/>
            <person name="Labutti K."/>
            <person name="Salamov A."/>
            <person name="Andreopoulos B."/>
            <person name="Baker S."/>
            <person name="Barry K."/>
            <person name="Bills G."/>
            <person name="Bluhm B."/>
            <person name="Cannon C."/>
            <person name="Castanera R."/>
            <person name="Culley D."/>
            <person name="Daum C."/>
            <person name="Ezra D."/>
            <person name="Gonzalez J."/>
            <person name="Henrissat B."/>
            <person name="Kuo A."/>
            <person name="Liang C."/>
            <person name="Lipzen A."/>
            <person name="Lutzoni F."/>
            <person name="Magnuson J."/>
            <person name="Mondo S."/>
            <person name="Nolan M."/>
            <person name="Ohm R."/>
            <person name="Pangilinan J."/>
            <person name="Park H.-J."/>
            <person name="Ramirez L."/>
            <person name="Alfaro M."/>
            <person name="Sun H."/>
            <person name="Tritt A."/>
            <person name="Yoshinaga Y."/>
            <person name="Zwiers L.-H."/>
            <person name="Turgeon B."/>
            <person name="Goodwin S."/>
            <person name="Spatafora J."/>
            <person name="Crous P."/>
            <person name="Grigoriev I."/>
        </authorList>
    </citation>
    <scope>NUCLEOTIDE SEQUENCE</scope>
    <source>
        <strain evidence="5">CBS 122367</strain>
    </source>
</reference>
<dbReference type="AlphaFoldDB" id="A0A6G1IPB4"/>
<evidence type="ECO:0000256" key="2">
    <source>
        <dbReference type="ARBA" id="ARBA00022679"/>
    </source>
</evidence>
<dbReference type="Pfam" id="PF00891">
    <property type="entry name" value="Methyltransf_2"/>
    <property type="match status" value="1"/>
</dbReference>
<evidence type="ECO:0000256" key="1">
    <source>
        <dbReference type="ARBA" id="ARBA00022603"/>
    </source>
</evidence>
<dbReference type="Proteomes" id="UP000799291">
    <property type="component" value="Unassembled WGS sequence"/>
</dbReference>
<protein>
    <submittedName>
        <fullName evidence="5">S-adenosyl-L-methionine-dependent methyltransferase</fullName>
    </submittedName>
</protein>
<dbReference type="InterPro" id="IPR016461">
    <property type="entry name" value="COMT-like"/>
</dbReference>
<dbReference type="PROSITE" id="PS51683">
    <property type="entry name" value="SAM_OMT_II"/>
    <property type="match status" value="1"/>
</dbReference>
<keyword evidence="1 5" id="KW-0489">Methyltransferase</keyword>
<gene>
    <name evidence="5" type="ORF">K458DRAFT_313130</name>
</gene>
<dbReference type="OrthoDB" id="1606438at2759"/>
<dbReference type="InterPro" id="IPR029063">
    <property type="entry name" value="SAM-dependent_MTases_sf"/>
</dbReference>
<keyword evidence="3" id="KW-0949">S-adenosyl-L-methionine</keyword>
<dbReference type="PANTHER" id="PTHR43712">
    <property type="entry name" value="PUTATIVE (AFU_ORTHOLOGUE AFUA_4G14580)-RELATED"/>
    <property type="match status" value="1"/>
</dbReference>
<proteinExistence type="predicted"/>
<dbReference type="GO" id="GO:0032259">
    <property type="term" value="P:methylation"/>
    <property type="evidence" value="ECO:0007669"/>
    <property type="project" value="UniProtKB-KW"/>
</dbReference>
<dbReference type="SUPFAM" id="SSF53335">
    <property type="entry name" value="S-adenosyl-L-methionine-dependent methyltransferases"/>
    <property type="match status" value="1"/>
</dbReference>
<evidence type="ECO:0000313" key="6">
    <source>
        <dbReference type="Proteomes" id="UP000799291"/>
    </source>
</evidence>
<dbReference type="InterPro" id="IPR001077">
    <property type="entry name" value="COMT_C"/>
</dbReference>
<accession>A0A6G1IPB4</accession>
<feature type="domain" description="O-methyltransferase C-terminal" evidence="4">
    <location>
        <begin position="19"/>
        <end position="176"/>
    </location>
</feature>
<dbReference type="PANTHER" id="PTHR43712:SF15">
    <property type="entry name" value="MONODICTYPHENONE CLUSTER TRANSCRIPTIONAL COACTIVATOR MDPA"/>
    <property type="match status" value="1"/>
</dbReference>
<keyword evidence="2 5" id="KW-0808">Transferase</keyword>
<dbReference type="EMBL" id="MU005600">
    <property type="protein sequence ID" value="KAF2679830.1"/>
    <property type="molecule type" value="Genomic_DNA"/>
</dbReference>
<name>A0A6G1IPB4_9PLEO</name>
<evidence type="ECO:0000256" key="3">
    <source>
        <dbReference type="ARBA" id="ARBA00022691"/>
    </source>
</evidence>
<dbReference type="GO" id="GO:0008171">
    <property type="term" value="F:O-methyltransferase activity"/>
    <property type="evidence" value="ECO:0007669"/>
    <property type="project" value="InterPro"/>
</dbReference>
<dbReference type="Gene3D" id="3.40.50.150">
    <property type="entry name" value="Vaccinia Virus protein VP39"/>
    <property type="match status" value="1"/>
</dbReference>
<sequence>MKNFGCAMKGHAAVVGADTSHIVNGFDWASLGSGPVVDLAGGSGNISIMLAEAFPELRFVVQDLATTREAATAQIQACGLQDRILFEVQDSFEPQAVDHGSIMHDWEDEEYSKILRQLLPAVENGTKIVMCDKILPPKGRKATHMEFFLIFMDLLMFSLLGAKERSIDQWEALVKKTDPRLKVLAVHQPIGSERGLVVVGF</sequence>